<evidence type="ECO:0000256" key="8">
    <source>
        <dbReference type="ARBA" id="ARBA00063535"/>
    </source>
</evidence>
<dbReference type="PANTHER" id="PTHR19308:SF39">
    <property type="entry name" value="PHOSPHATIDYLCHOLINE TRANSFER PROTEIN"/>
    <property type="match status" value="1"/>
</dbReference>
<accession>A0A8C7NNV8</accession>
<comment type="subunit">
    <text evidence="8">Interacts with ACOT13/THEM2.</text>
</comment>
<comment type="subcellular location">
    <subcellularLocation>
        <location evidence="1">Cytoplasm</location>
    </subcellularLocation>
</comment>
<evidence type="ECO:0000256" key="5">
    <source>
        <dbReference type="ARBA" id="ARBA00022990"/>
    </source>
</evidence>
<gene>
    <name evidence="13" type="primary">ppct</name>
</gene>
<dbReference type="Pfam" id="PF01852">
    <property type="entry name" value="START"/>
    <property type="match status" value="1"/>
</dbReference>
<sequence>MSLHFTDAEFLEAWKELDKPQLEGGWEFFTETMGVKIYRLYDKETGLYEYKVFGVLATCTPELCADVYMDLPYRKQWDGYVKELHEKDYDGHSAIYWEVKYPFPLSNRDYVYVRERRDVDVDSRKIWVVLAKSSPLSPLPEKSGVQRVNDYKQTVAMESDGACGTKERSACLPYRHAEGLWQLLKLLPEEQEMNALCGKSHQSHKDCIFQPIVQYSLHSRCLRAIVCVLGMV</sequence>
<keyword evidence="3" id="KW-0963">Cytoplasm</keyword>
<protein>
    <recommendedName>
        <fullName evidence="9">Phosphatidylcholine transfer protein</fullName>
    </recommendedName>
    <alternativeName>
        <fullName evidence="11">START domain-containing protein 2</fullName>
    </alternativeName>
    <alternativeName>
        <fullName evidence="10">StAR-related lipid transfer protein 2</fullName>
    </alternativeName>
</protein>
<dbReference type="SUPFAM" id="SSF55961">
    <property type="entry name" value="Bet v1-like"/>
    <property type="match status" value="1"/>
</dbReference>
<reference evidence="13" key="1">
    <citation type="submission" date="2020-07" db="EMBL/GenBank/DDBJ databases">
        <title>A long reads based de novo assembly of the rainbow trout Arlee double haploid line genome.</title>
        <authorList>
            <person name="Gao G."/>
            <person name="Palti Y."/>
        </authorList>
    </citation>
    <scope>NUCLEOTIDE SEQUENCE [LARGE SCALE GENOMIC DNA]</scope>
</reference>
<proteinExistence type="predicted"/>
<dbReference type="InterPro" id="IPR002913">
    <property type="entry name" value="START_lipid-bd_dom"/>
</dbReference>
<dbReference type="Proteomes" id="UP000694395">
    <property type="component" value="Chromosome 12"/>
</dbReference>
<organism evidence="13 14">
    <name type="scientific">Oncorhynchus mykiss</name>
    <name type="common">Rainbow trout</name>
    <name type="synonym">Salmo gairdneri</name>
    <dbReference type="NCBI Taxonomy" id="8022"/>
    <lineage>
        <taxon>Eukaryota</taxon>
        <taxon>Metazoa</taxon>
        <taxon>Chordata</taxon>
        <taxon>Craniata</taxon>
        <taxon>Vertebrata</taxon>
        <taxon>Euteleostomi</taxon>
        <taxon>Actinopterygii</taxon>
        <taxon>Neopterygii</taxon>
        <taxon>Teleostei</taxon>
        <taxon>Protacanthopterygii</taxon>
        <taxon>Salmoniformes</taxon>
        <taxon>Salmonidae</taxon>
        <taxon>Salmoninae</taxon>
        <taxon>Oncorhynchus</taxon>
    </lineage>
</organism>
<evidence type="ECO:0000256" key="1">
    <source>
        <dbReference type="ARBA" id="ARBA00004496"/>
    </source>
</evidence>
<feature type="domain" description="START" evidence="12">
    <location>
        <begin position="23"/>
        <end position="148"/>
    </location>
</feature>
<evidence type="ECO:0000313" key="13">
    <source>
        <dbReference type="Ensembl" id="ENSOMYP00000010473.2"/>
    </source>
</evidence>
<evidence type="ECO:0000256" key="3">
    <source>
        <dbReference type="ARBA" id="ARBA00022490"/>
    </source>
</evidence>
<keyword evidence="7" id="KW-0446">Lipid-binding</keyword>
<dbReference type="FunFam" id="3.30.530.20:FF:000017">
    <property type="entry name" value="Phosphatidylcholine transfer protein, putative"/>
    <property type="match status" value="1"/>
</dbReference>
<evidence type="ECO:0000256" key="9">
    <source>
        <dbReference type="ARBA" id="ARBA00069061"/>
    </source>
</evidence>
<dbReference type="GO" id="GO:0005829">
    <property type="term" value="C:cytosol"/>
    <property type="evidence" value="ECO:0007669"/>
    <property type="project" value="UniProtKB-ARBA"/>
</dbReference>
<reference evidence="13" key="2">
    <citation type="submission" date="2025-08" db="UniProtKB">
        <authorList>
            <consortium name="Ensembl"/>
        </authorList>
    </citation>
    <scope>IDENTIFICATION</scope>
</reference>
<dbReference type="InterPro" id="IPR051213">
    <property type="entry name" value="START_lipid_transfer"/>
</dbReference>
<dbReference type="GO" id="GO:0008525">
    <property type="term" value="F:phosphatidylcholine transporter activity"/>
    <property type="evidence" value="ECO:0007669"/>
    <property type="project" value="TreeGrafter"/>
</dbReference>
<dbReference type="GeneTree" id="ENSGT00940000156843"/>
<evidence type="ECO:0000256" key="11">
    <source>
        <dbReference type="ARBA" id="ARBA00079049"/>
    </source>
</evidence>
<dbReference type="PANTHER" id="PTHR19308">
    <property type="entry name" value="PHOSPHATIDYLCHOLINE TRANSFER PROTEIN"/>
    <property type="match status" value="1"/>
</dbReference>
<dbReference type="AlphaFoldDB" id="A0A8C7NNV8"/>
<keyword evidence="14" id="KW-1185">Reference proteome</keyword>
<keyword evidence="5" id="KW-0007">Acetylation</keyword>
<dbReference type="PROSITE" id="PS50848">
    <property type="entry name" value="START"/>
    <property type="match status" value="1"/>
</dbReference>
<evidence type="ECO:0000256" key="2">
    <source>
        <dbReference type="ARBA" id="ARBA00022448"/>
    </source>
</evidence>
<dbReference type="Ensembl" id="ENSOMYT00000011589.2">
    <property type="protein sequence ID" value="ENSOMYP00000010473.2"/>
    <property type="gene ID" value="ENSOMYG00000005246.2"/>
</dbReference>
<keyword evidence="4" id="KW-0597">Phosphoprotein</keyword>
<keyword evidence="2" id="KW-0813">Transport</keyword>
<evidence type="ECO:0000256" key="6">
    <source>
        <dbReference type="ARBA" id="ARBA00023055"/>
    </source>
</evidence>
<dbReference type="SMART" id="SM00234">
    <property type="entry name" value="START"/>
    <property type="match status" value="1"/>
</dbReference>
<dbReference type="GO" id="GO:0031210">
    <property type="term" value="F:phosphatidylcholine binding"/>
    <property type="evidence" value="ECO:0007669"/>
    <property type="project" value="TreeGrafter"/>
</dbReference>
<evidence type="ECO:0000256" key="7">
    <source>
        <dbReference type="ARBA" id="ARBA00023121"/>
    </source>
</evidence>
<dbReference type="Gene3D" id="3.30.530.20">
    <property type="match status" value="1"/>
</dbReference>
<evidence type="ECO:0000256" key="4">
    <source>
        <dbReference type="ARBA" id="ARBA00022553"/>
    </source>
</evidence>
<evidence type="ECO:0000259" key="12">
    <source>
        <dbReference type="PROSITE" id="PS50848"/>
    </source>
</evidence>
<keyword evidence="6" id="KW-0445">Lipid transport</keyword>
<evidence type="ECO:0000256" key="10">
    <source>
        <dbReference type="ARBA" id="ARBA00077188"/>
    </source>
</evidence>
<dbReference type="InterPro" id="IPR023393">
    <property type="entry name" value="START-like_dom_sf"/>
</dbReference>
<name>A0A8C7NNV8_ONCMY</name>
<reference evidence="13" key="3">
    <citation type="submission" date="2025-09" db="UniProtKB">
        <authorList>
            <consortium name="Ensembl"/>
        </authorList>
    </citation>
    <scope>IDENTIFICATION</scope>
</reference>
<evidence type="ECO:0000313" key="14">
    <source>
        <dbReference type="Proteomes" id="UP000694395"/>
    </source>
</evidence>